<name>A0A5C4ZYY8_9BACI</name>
<dbReference type="GO" id="GO:0006355">
    <property type="term" value="P:regulation of DNA-templated transcription"/>
    <property type="evidence" value="ECO:0007669"/>
    <property type="project" value="InterPro"/>
</dbReference>
<gene>
    <name evidence="4" type="ORF">FHY71_27275</name>
</gene>
<dbReference type="Pfam" id="PF00196">
    <property type="entry name" value="GerE"/>
    <property type="match status" value="1"/>
</dbReference>
<dbReference type="RefSeq" id="WP_074619593.1">
    <property type="nucleotide sequence ID" value="NZ_JAJAQE010000017.1"/>
</dbReference>
<dbReference type="GO" id="GO:0003677">
    <property type="term" value="F:DNA binding"/>
    <property type="evidence" value="ECO:0007669"/>
    <property type="project" value="InterPro"/>
</dbReference>
<dbReference type="Proteomes" id="UP000312495">
    <property type="component" value="Unassembled WGS sequence"/>
</dbReference>
<keyword evidence="1" id="KW-0805">Transcription regulation</keyword>
<dbReference type="AlphaFoldDB" id="A0A5C4ZYY8"/>
<proteinExistence type="predicted"/>
<dbReference type="InterPro" id="IPR036388">
    <property type="entry name" value="WH-like_DNA-bd_sf"/>
</dbReference>
<evidence type="ECO:0000313" key="5">
    <source>
        <dbReference type="Proteomes" id="UP000312495"/>
    </source>
</evidence>
<dbReference type="SUPFAM" id="SSF46894">
    <property type="entry name" value="C-terminal effector domain of the bipartite response regulators"/>
    <property type="match status" value="1"/>
</dbReference>
<protein>
    <submittedName>
        <fullName evidence="4">Helix-turn-helix transcriptional regulator</fullName>
    </submittedName>
</protein>
<sequence>MAKSLSTREREVAILVSKGMKDVEIAKALYISRRRVGELIASIKEKWEIKSRVEIGIGVYFHGWVMFKDDIAPSKRIFKINSRVSRLRRHFVTQKEAT</sequence>
<accession>A0A5C4ZYY8</accession>
<dbReference type="SMART" id="SM00421">
    <property type="entry name" value="HTH_LUXR"/>
    <property type="match status" value="1"/>
</dbReference>
<dbReference type="InterPro" id="IPR016032">
    <property type="entry name" value="Sig_transdc_resp-reg_C-effctor"/>
</dbReference>
<evidence type="ECO:0000256" key="2">
    <source>
        <dbReference type="ARBA" id="ARBA00023163"/>
    </source>
</evidence>
<dbReference type="PROSITE" id="PS50043">
    <property type="entry name" value="HTH_LUXR_2"/>
    <property type="match status" value="1"/>
</dbReference>
<dbReference type="Gene3D" id="1.10.10.10">
    <property type="entry name" value="Winged helix-like DNA-binding domain superfamily/Winged helix DNA-binding domain"/>
    <property type="match status" value="1"/>
</dbReference>
<organism evidence="4 5">
    <name type="scientific">Bacillus tropicus</name>
    <dbReference type="NCBI Taxonomy" id="2026188"/>
    <lineage>
        <taxon>Bacteria</taxon>
        <taxon>Bacillati</taxon>
        <taxon>Bacillota</taxon>
        <taxon>Bacilli</taxon>
        <taxon>Bacillales</taxon>
        <taxon>Bacillaceae</taxon>
        <taxon>Bacillus</taxon>
        <taxon>Bacillus cereus group</taxon>
    </lineage>
</organism>
<dbReference type="InterPro" id="IPR000792">
    <property type="entry name" value="Tscrpt_reg_LuxR_C"/>
</dbReference>
<keyword evidence="2" id="KW-0804">Transcription</keyword>
<evidence type="ECO:0000256" key="1">
    <source>
        <dbReference type="ARBA" id="ARBA00023015"/>
    </source>
</evidence>
<evidence type="ECO:0000259" key="3">
    <source>
        <dbReference type="PROSITE" id="PS50043"/>
    </source>
</evidence>
<comment type="caution">
    <text evidence="4">The sequence shown here is derived from an EMBL/GenBank/DDBJ whole genome shotgun (WGS) entry which is preliminary data.</text>
</comment>
<feature type="domain" description="HTH luxR-type" evidence="3">
    <location>
        <begin position="1"/>
        <end position="63"/>
    </location>
</feature>
<dbReference type="EMBL" id="VEPV01000021">
    <property type="protein sequence ID" value="TNP10494.1"/>
    <property type="molecule type" value="Genomic_DNA"/>
</dbReference>
<reference evidence="4 5" key="1">
    <citation type="submission" date="2019-06" db="EMBL/GenBank/DDBJ databases">
        <title>Biocontrol Bacillus strains from Vietnam.</title>
        <authorList>
            <person name="Borriss R."/>
            <person name="Lasch P."/>
            <person name="Thanh Tam L.T."/>
            <person name="Luong P.T."/>
            <person name="Phuong Thao L.T."/>
            <person name="Kim Chung L.T."/>
        </authorList>
    </citation>
    <scope>NUCLEOTIDE SEQUENCE [LARGE SCALE GENOMIC DNA]</scope>
    <source>
        <strain evidence="4 5">SN1</strain>
    </source>
</reference>
<evidence type="ECO:0000313" key="4">
    <source>
        <dbReference type="EMBL" id="TNP10494.1"/>
    </source>
</evidence>